<dbReference type="GO" id="GO:0009055">
    <property type="term" value="F:electron transfer activity"/>
    <property type="evidence" value="ECO:0007669"/>
    <property type="project" value="InterPro"/>
</dbReference>
<name>A0A151CH87_9BACT</name>
<dbReference type="InterPro" id="IPR009051">
    <property type="entry name" value="Helical_ferredxn"/>
</dbReference>
<dbReference type="PANTHER" id="PTHR11921">
    <property type="entry name" value="SUCCINATE DEHYDROGENASE IRON-SULFUR PROTEIN"/>
    <property type="match status" value="1"/>
</dbReference>
<dbReference type="GO" id="GO:0051538">
    <property type="term" value="F:3 iron, 4 sulfur cluster binding"/>
    <property type="evidence" value="ECO:0007669"/>
    <property type="project" value="UniProtKB-KW"/>
</dbReference>
<evidence type="ECO:0000256" key="5">
    <source>
        <dbReference type="ARBA" id="ARBA00022714"/>
    </source>
</evidence>
<comment type="similarity">
    <text evidence="2 11">Belongs to the succinate dehydrogenase/fumarate reductase iron-sulfur protein family.</text>
</comment>
<dbReference type="PROSITE" id="PS00198">
    <property type="entry name" value="4FE4S_FER_1"/>
    <property type="match status" value="2"/>
</dbReference>
<gene>
    <name evidence="14" type="ORF">AS592_08585</name>
</gene>
<evidence type="ECO:0000256" key="10">
    <source>
        <dbReference type="ARBA" id="ARBA00023291"/>
    </source>
</evidence>
<comment type="caution">
    <text evidence="14">The sequence shown here is derived from an EMBL/GenBank/DDBJ whole genome shotgun (WGS) entry which is preliminary data.</text>
</comment>
<dbReference type="SUPFAM" id="SSF46548">
    <property type="entry name" value="alpha-helical ferredoxin"/>
    <property type="match status" value="1"/>
</dbReference>
<protein>
    <recommendedName>
        <fullName evidence="11">Fumarate reductase iron-sulfur subunit</fullName>
        <ecNumber evidence="11">1.3.5.1</ecNumber>
    </recommendedName>
</protein>
<dbReference type="PROSITE" id="PS51379">
    <property type="entry name" value="4FE4S_FER_2"/>
    <property type="match status" value="2"/>
</dbReference>
<evidence type="ECO:0000313" key="15">
    <source>
        <dbReference type="Proteomes" id="UP000075359"/>
    </source>
</evidence>
<dbReference type="EC" id="1.3.5.1" evidence="11"/>
<dbReference type="SUPFAM" id="SSF54292">
    <property type="entry name" value="2Fe-2S ferredoxin-like"/>
    <property type="match status" value="1"/>
</dbReference>
<feature type="domain" description="2Fe-2S ferredoxin-type" evidence="12">
    <location>
        <begin position="1"/>
        <end position="82"/>
    </location>
</feature>
<evidence type="ECO:0000256" key="8">
    <source>
        <dbReference type="ARBA" id="ARBA00023004"/>
    </source>
</evidence>
<feature type="domain" description="4Fe-4S ferredoxin-type" evidence="13">
    <location>
        <begin position="120"/>
        <end position="148"/>
    </location>
</feature>
<dbReference type="InterPro" id="IPR012675">
    <property type="entry name" value="Beta-grasp_dom_sf"/>
</dbReference>
<dbReference type="InterPro" id="IPR025192">
    <property type="entry name" value="Succ_DH/fum_Rdtase_N"/>
</dbReference>
<dbReference type="InterPro" id="IPR004489">
    <property type="entry name" value="Succ_DH/fum_Rdtase_Fe-S"/>
</dbReference>
<evidence type="ECO:0000256" key="3">
    <source>
        <dbReference type="ARBA" id="ARBA00022485"/>
    </source>
</evidence>
<keyword evidence="6 11" id="KW-0479">Metal-binding</keyword>
<evidence type="ECO:0000256" key="2">
    <source>
        <dbReference type="ARBA" id="ARBA00009433"/>
    </source>
</evidence>
<comment type="cofactor">
    <cofactor evidence="11">
        <name>[2Fe-2S] cluster</name>
        <dbReference type="ChEBI" id="CHEBI:190135"/>
    </cofactor>
    <text evidence="11">Binds 1 [2Fe-2S] cluster.</text>
</comment>
<dbReference type="PROSITE" id="PS51085">
    <property type="entry name" value="2FE2S_FER_2"/>
    <property type="match status" value="1"/>
</dbReference>
<comment type="cofactor">
    <cofactor evidence="11">
        <name>[3Fe-4S] cluster</name>
        <dbReference type="ChEBI" id="CHEBI:21137"/>
    </cofactor>
    <text evidence="11">Binds 1 [3Fe-4S] cluster.</text>
</comment>
<evidence type="ECO:0000313" key="14">
    <source>
        <dbReference type="EMBL" id="KYJ86871.1"/>
    </source>
</evidence>
<dbReference type="Gene3D" id="1.10.1060.10">
    <property type="entry name" value="Alpha-helical ferredoxin"/>
    <property type="match status" value="1"/>
</dbReference>
<dbReference type="InterPro" id="IPR001041">
    <property type="entry name" value="2Fe-2S_ferredoxin-type"/>
</dbReference>
<keyword evidence="9 11" id="KW-0411">Iron-sulfur</keyword>
<sequence length="243" mass="26633">MQIKVLRSKTNTHQSYTLPAGEIPLLNALMYIKETQDATLTFSAGCRASVCGTCAVRVNGREELACAYKVKPGDVIEPLQYHPILRDLKVDKDKAKETLQKGVTWLQSFQEASLTHEDEKRTEKQTDCILCDSCYSACPVFAVNPDFLGPFALTRAYRYSEDKRESNAKSIIDGVQSNGVWDCTLCGECTAVCPKGIDPKMDITMLRSASIKFGHSDPSFATQSFGTPDFGGGGFGFDPNAGF</sequence>
<dbReference type="AlphaFoldDB" id="A0A151CH87"/>
<evidence type="ECO:0000259" key="12">
    <source>
        <dbReference type="PROSITE" id="PS51085"/>
    </source>
</evidence>
<keyword evidence="5 11" id="KW-0001">2Fe-2S</keyword>
<comment type="pathway">
    <text evidence="1">Carbohydrate metabolism; tricarboxylic acid cycle; fumarate from succinate (bacterial route): step 1/1.</text>
</comment>
<evidence type="ECO:0000259" key="13">
    <source>
        <dbReference type="PROSITE" id="PS51379"/>
    </source>
</evidence>
<dbReference type="InterPro" id="IPR017896">
    <property type="entry name" value="4Fe4S_Fe-S-bd"/>
</dbReference>
<feature type="domain" description="4Fe-4S ferredoxin-type" evidence="13">
    <location>
        <begin position="173"/>
        <end position="202"/>
    </location>
</feature>
<proteinExistence type="inferred from homology"/>
<dbReference type="RefSeq" id="WP_067330369.1">
    <property type="nucleotide sequence ID" value="NZ_LNKT01000012.1"/>
</dbReference>
<organism evidence="14 15">
    <name type="scientific">Sulfurovum riftiae</name>
    <dbReference type="NCBI Taxonomy" id="1630136"/>
    <lineage>
        <taxon>Bacteria</taxon>
        <taxon>Pseudomonadati</taxon>
        <taxon>Campylobacterota</taxon>
        <taxon>Epsilonproteobacteria</taxon>
        <taxon>Campylobacterales</taxon>
        <taxon>Sulfurovaceae</taxon>
        <taxon>Sulfurovum</taxon>
    </lineage>
</organism>
<dbReference type="NCBIfam" id="TIGR00384">
    <property type="entry name" value="dhsB"/>
    <property type="match status" value="1"/>
</dbReference>
<dbReference type="GO" id="GO:0008177">
    <property type="term" value="F:succinate dehydrogenase (quinone) activity"/>
    <property type="evidence" value="ECO:0007669"/>
    <property type="project" value="UniProtKB-EC"/>
</dbReference>
<dbReference type="GO" id="GO:0051537">
    <property type="term" value="F:2 iron, 2 sulfur cluster binding"/>
    <property type="evidence" value="ECO:0007669"/>
    <property type="project" value="UniProtKB-KW"/>
</dbReference>
<comment type="catalytic activity">
    <reaction evidence="11">
        <text>a menaquinone + succinate = a menaquinol + fumarate</text>
        <dbReference type="Rhea" id="RHEA:27834"/>
        <dbReference type="Rhea" id="RHEA-COMP:9537"/>
        <dbReference type="Rhea" id="RHEA-COMP:9539"/>
        <dbReference type="ChEBI" id="CHEBI:16374"/>
        <dbReference type="ChEBI" id="CHEBI:18151"/>
        <dbReference type="ChEBI" id="CHEBI:29806"/>
        <dbReference type="ChEBI" id="CHEBI:30031"/>
        <dbReference type="EC" id="1.3.5.1"/>
    </reaction>
</comment>
<evidence type="ECO:0000256" key="7">
    <source>
        <dbReference type="ARBA" id="ARBA00023002"/>
    </source>
</evidence>
<dbReference type="GO" id="GO:0046872">
    <property type="term" value="F:metal ion binding"/>
    <property type="evidence" value="ECO:0007669"/>
    <property type="project" value="UniProtKB-KW"/>
</dbReference>
<accession>A0A151CH87</accession>
<dbReference type="InterPro" id="IPR017900">
    <property type="entry name" value="4Fe4S_Fe_S_CS"/>
</dbReference>
<evidence type="ECO:0000256" key="6">
    <source>
        <dbReference type="ARBA" id="ARBA00022723"/>
    </source>
</evidence>
<keyword evidence="4" id="KW-0816">Tricarboxylic acid cycle</keyword>
<dbReference type="InterPro" id="IPR036010">
    <property type="entry name" value="2Fe-2S_ferredoxin-like_sf"/>
</dbReference>
<dbReference type="CDD" id="cd00207">
    <property type="entry name" value="fer2"/>
    <property type="match status" value="1"/>
</dbReference>
<dbReference type="GO" id="GO:0022904">
    <property type="term" value="P:respiratory electron transport chain"/>
    <property type="evidence" value="ECO:0007669"/>
    <property type="project" value="TreeGrafter"/>
</dbReference>
<evidence type="ECO:0000256" key="9">
    <source>
        <dbReference type="ARBA" id="ARBA00023014"/>
    </source>
</evidence>
<dbReference type="GO" id="GO:0006099">
    <property type="term" value="P:tricarboxylic acid cycle"/>
    <property type="evidence" value="ECO:0007669"/>
    <property type="project" value="UniProtKB-KW"/>
</dbReference>
<dbReference type="Pfam" id="PF13085">
    <property type="entry name" value="Fer2_3"/>
    <property type="match status" value="1"/>
</dbReference>
<dbReference type="Gene3D" id="3.10.20.30">
    <property type="match status" value="1"/>
</dbReference>
<comment type="cofactor">
    <cofactor evidence="11">
        <name>[4Fe-4S] cluster</name>
        <dbReference type="ChEBI" id="CHEBI:49883"/>
    </cofactor>
    <text evidence="11">Binds 1 [4Fe-4S] cluster.</text>
</comment>
<keyword evidence="8 11" id="KW-0408">Iron</keyword>
<dbReference type="OrthoDB" id="9804391at2"/>
<dbReference type="EMBL" id="LNKT01000012">
    <property type="protein sequence ID" value="KYJ86871.1"/>
    <property type="molecule type" value="Genomic_DNA"/>
</dbReference>
<dbReference type="Proteomes" id="UP000075359">
    <property type="component" value="Unassembled WGS sequence"/>
</dbReference>
<keyword evidence="15" id="KW-1185">Reference proteome</keyword>
<reference evidence="14 15" key="1">
    <citation type="submission" date="2015-11" db="EMBL/GenBank/DDBJ databases">
        <title>Draft genome of Sulfurovum riftiae 1812E, a member of the Epsilonproteobacteria isolated from the tube of the deep-sea hydrothermal vent tubewom Riftia pachyptila.</title>
        <authorList>
            <person name="Vetriani C."/>
            <person name="Giovannelli D."/>
        </authorList>
    </citation>
    <scope>NUCLEOTIDE SEQUENCE [LARGE SCALE GENOMIC DNA]</scope>
    <source>
        <strain evidence="14 15">1812E</strain>
    </source>
</reference>
<dbReference type="InterPro" id="IPR050573">
    <property type="entry name" value="SDH/FRD_Iron-Sulfur"/>
</dbReference>
<evidence type="ECO:0000256" key="11">
    <source>
        <dbReference type="RuleBase" id="RU361237"/>
    </source>
</evidence>
<keyword evidence="3 11" id="KW-0004">4Fe-4S</keyword>
<dbReference type="GO" id="GO:0051539">
    <property type="term" value="F:4 iron, 4 sulfur cluster binding"/>
    <property type="evidence" value="ECO:0007669"/>
    <property type="project" value="UniProtKB-KW"/>
</dbReference>
<dbReference type="PANTHER" id="PTHR11921:SF29">
    <property type="entry name" value="SUCCINATE DEHYDROGENASE [UBIQUINONE] IRON-SULFUR SUBUNIT, MITOCHONDRIAL"/>
    <property type="match status" value="1"/>
</dbReference>
<evidence type="ECO:0000256" key="1">
    <source>
        <dbReference type="ARBA" id="ARBA00004894"/>
    </source>
</evidence>
<dbReference type="Pfam" id="PF13183">
    <property type="entry name" value="Fer4_8"/>
    <property type="match status" value="1"/>
</dbReference>
<evidence type="ECO:0000256" key="4">
    <source>
        <dbReference type="ARBA" id="ARBA00022532"/>
    </source>
</evidence>
<keyword evidence="10 11" id="KW-0003">3Fe-4S</keyword>
<keyword evidence="7" id="KW-0560">Oxidoreductase</keyword>
<dbReference type="STRING" id="1630136.AS592_08585"/>